<comment type="caution">
    <text evidence="2">The sequence shown here is derived from an EMBL/GenBank/DDBJ whole genome shotgun (WGS) entry which is preliminary data.</text>
</comment>
<evidence type="ECO:0000313" key="2">
    <source>
        <dbReference type="EMBL" id="MBK2065405.1"/>
    </source>
</evidence>
<reference evidence="2 3" key="1">
    <citation type="submission" date="2020-09" db="EMBL/GenBank/DDBJ databases">
        <title>Development of specific Francisella tularensis PCR assay based on in-depth characterization of family Francisellaceae.</title>
        <authorList>
            <person name="Ohrman C."/>
            <person name="Sahl J."/>
            <person name="Sjodin A."/>
            <person name="Uneklint I."/>
            <person name="Ballard R."/>
            <person name="Karlsson L."/>
            <person name="Mcdonough R."/>
            <person name="Sundell D."/>
            <person name="Soria K."/>
            <person name="Brindeflk B."/>
            <person name="Vallesi A."/>
            <person name="Ramirez-Paredes J.G."/>
            <person name="Colquhoun D."/>
            <person name="Myrtennas K."/>
            <person name="Birdsell D."/>
            <person name="Johansson A."/>
            <person name="Wagner D."/>
            <person name="Forsman M."/>
        </authorList>
    </citation>
    <scope>NUCLEOTIDE SEQUENCE [LARGE SCALE GENOMIC DNA]</scope>
    <source>
        <strain evidence="2 3">FSC1140</strain>
    </source>
</reference>
<gene>
    <name evidence="2" type="ORF">IB647_07130</name>
</gene>
<protein>
    <recommendedName>
        <fullName evidence="4">MATE family efflux transporter</fullName>
    </recommendedName>
</protein>
<evidence type="ECO:0000313" key="3">
    <source>
        <dbReference type="Proteomes" id="UP000701999"/>
    </source>
</evidence>
<organism evidence="2 3">
    <name type="scientific">Francisella noatunensis</name>
    <dbReference type="NCBI Taxonomy" id="657445"/>
    <lineage>
        <taxon>Bacteria</taxon>
        <taxon>Pseudomonadati</taxon>
        <taxon>Pseudomonadota</taxon>
        <taxon>Gammaproteobacteria</taxon>
        <taxon>Thiotrichales</taxon>
        <taxon>Francisellaceae</taxon>
        <taxon>Francisella</taxon>
    </lineage>
</organism>
<keyword evidence="1" id="KW-1133">Transmembrane helix</keyword>
<feature type="transmembrane region" description="Helical" evidence="1">
    <location>
        <begin position="20"/>
        <end position="40"/>
    </location>
</feature>
<feature type="non-terminal residue" evidence="2">
    <location>
        <position position="1"/>
    </location>
</feature>
<keyword evidence="1" id="KW-0472">Membrane</keyword>
<name>A0A9Q2KXI0_9GAMM</name>
<dbReference type="EMBL" id="JACVKN010000150">
    <property type="protein sequence ID" value="MBK2065405.1"/>
    <property type="molecule type" value="Genomic_DNA"/>
</dbReference>
<feature type="transmembrane region" description="Helical" evidence="1">
    <location>
        <begin position="47"/>
        <end position="63"/>
    </location>
</feature>
<keyword evidence="1" id="KW-0812">Transmembrane</keyword>
<evidence type="ECO:0000256" key="1">
    <source>
        <dbReference type="SAM" id="Phobius"/>
    </source>
</evidence>
<evidence type="ECO:0008006" key="4">
    <source>
        <dbReference type="Google" id="ProtNLM"/>
    </source>
</evidence>
<proteinExistence type="predicted"/>
<dbReference type="Proteomes" id="UP000701999">
    <property type="component" value="Unassembled WGS sequence"/>
</dbReference>
<keyword evidence="3" id="KW-1185">Reference proteome</keyword>
<accession>A0A9Q2KXI0</accession>
<feature type="transmembrane region" description="Helical" evidence="1">
    <location>
        <begin position="69"/>
        <end position="87"/>
    </location>
</feature>
<sequence>GTLFQLFKTFRIQSSITFSFLMPLFASFSFWIDGVFVGLLKTVAMRNAMILSAGVYIASVFLLQSYENYGLWIALILFYIARIVFLMPPLGQYIKKGV</sequence>
<dbReference type="AlphaFoldDB" id="A0A9Q2KXI0"/>